<evidence type="ECO:0000313" key="7">
    <source>
        <dbReference type="Proteomes" id="UP001385892"/>
    </source>
</evidence>
<keyword evidence="4 6" id="KW-0067">ATP-binding</keyword>
<keyword evidence="3" id="KW-0547">Nucleotide-binding</keyword>
<comment type="similarity">
    <text evidence="1">Belongs to the ABC transporter superfamily.</text>
</comment>
<reference evidence="6 7" key="1">
    <citation type="submission" date="2024-03" db="EMBL/GenBank/DDBJ databases">
        <title>Novel species of the genus Variovorax.</title>
        <authorList>
            <person name="Liu Q."/>
            <person name="Xin Y.-H."/>
        </authorList>
    </citation>
    <scope>NUCLEOTIDE SEQUENCE [LARGE SCALE GENOMIC DNA]</scope>
    <source>
        <strain evidence="6 7">KACC 18900</strain>
    </source>
</reference>
<dbReference type="InterPro" id="IPR027417">
    <property type="entry name" value="P-loop_NTPase"/>
</dbReference>
<gene>
    <name evidence="6" type="ORF">WKW82_25190</name>
</gene>
<dbReference type="InterPro" id="IPR003593">
    <property type="entry name" value="AAA+_ATPase"/>
</dbReference>
<keyword evidence="7" id="KW-1185">Reference proteome</keyword>
<keyword evidence="2" id="KW-1003">Cell membrane</keyword>
<keyword evidence="2" id="KW-0472">Membrane</keyword>
<dbReference type="Gene3D" id="3.40.50.300">
    <property type="entry name" value="P-loop containing nucleotide triphosphate hydrolases"/>
    <property type="match status" value="1"/>
</dbReference>
<evidence type="ECO:0000256" key="1">
    <source>
        <dbReference type="ARBA" id="ARBA00005417"/>
    </source>
</evidence>
<dbReference type="PROSITE" id="PS50893">
    <property type="entry name" value="ABC_TRANSPORTER_2"/>
    <property type="match status" value="1"/>
</dbReference>
<dbReference type="PANTHER" id="PTHR24220:SF689">
    <property type="entry name" value="LIPOPROTEIN-RELEASING SYSTEM ATP-BINDING PROTEIN LOLD"/>
    <property type="match status" value="1"/>
</dbReference>
<dbReference type="SUPFAM" id="SSF52540">
    <property type="entry name" value="P-loop containing nucleoside triphosphate hydrolases"/>
    <property type="match status" value="1"/>
</dbReference>
<accession>A0ABU8WSS8</accession>
<organism evidence="6 7">
    <name type="scientific">Variovorax rhizosphaerae</name>
    <dbReference type="NCBI Taxonomy" id="1836200"/>
    <lineage>
        <taxon>Bacteria</taxon>
        <taxon>Pseudomonadati</taxon>
        <taxon>Pseudomonadota</taxon>
        <taxon>Betaproteobacteria</taxon>
        <taxon>Burkholderiales</taxon>
        <taxon>Comamonadaceae</taxon>
        <taxon>Variovorax</taxon>
    </lineage>
</organism>
<comment type="caution">
    <text evidence="6">The sequence shown here is derived from an EMBL/GenBank/DDBJ whole genome shotgun (WGS) entry which is preliminary data.</text>
</comment>
<evidence type="ECO:0000256" key="3">
    <source>
        <dbReference type="ARBA" id="ARBA00022741"/>
    </source>
</evidence>
<evidence type="ECO:0000256" key="2">
    <source>
        <dbReference type="ARBA" id="ARBA00022475"/>
    </source>
</evidence>
<dbReference type="RefSeq" id="WP_340345127.1">
    <property type="nucleotide sequence ID" value="NZ_JBBKZT010000012.1"/>
</dbReference>
<dbReference type="Proteomes" id="UP001385892">
    <property type="component" value="Unassembled WGS sequence"/>
</dbReference>
<dbReference type="GO" id="GO:0005524">
    <property type="term" value="F:ATP binding"/>
    <property type="evidence" value="ECO:0007669"/>
    <property type="project" value="UniProtKB-KW"/>
</dbReference>
<dbReference type="SMART" id="SM00382">
    <property type="entry name" value="AAA"/>
    <property type="match status" value="1"/>
</dbReference>
<proteinExistence type="inferred from homology"/>
<dbReference type="InterPro" id="IPR015854">
    <property type="entry name" value="ABC_transpr_LolD-like"/>
</dbReference>
<protein>
    <submittedName>
        <fullName evidence="6">ATP-binding cassette domain-containing protein</fullName>
    </submittedName>
</protein>
<dbReference type="EMBL" id="JBBKZT010000012">
    <property type="protein sequence ID" value="MEJ8849964.1"/>
    <property type="molecule type" value="Genomic_DNA"/>
</dbReference>
<evidence type="ECO:0000313" key="6">
    <source>
        <dbReference type="EMBL" id="MEJ8849964.1"/>
    </source>
</evidence>
<name>A0ABU8WSS8_9BURK</name>
<evidence type="ECO:0000256" key="4">
    <source>
        <dbReference type="ARBA" id="ARBA00022840"/>
    </source>
</evidence>
<dbReference type="Pfam" id="PF00005">
    <property type="entry name" value="ABC_tran"/>
    <property type="match status" value="1"/>
</dbReference>
<evidence type="ECO:0000259" key="5">
    <source>
        <dbReference type="PROSITE" id="PS50893"/>
    </source>
</evidence>
<dbReference type="PANTHER" id="PTHR24220">
    <property type="entry name" value="IMPORT ATP-BINDING PROTEIN"/>
    <property type="match status" value="1"/>
</dbReference>
<sequence length="233" mass="24952">MAVPTLLIRQLRYQRGAVGTEGAFALNIEELALQPGETVGVVGPSGCGKSTLIDLLALLRRPTSVDTFQLLDRDVASLWRRNATDACTDLRARHIGVVLQTGGLLNSVTARENVMLSQRLLGRVDASWVDTLFDALDLAALGHRRPAQLSIGQRQRVAVARALAHRPALVLADEPTASLGIDHAPGALDLLLGLASTSGAAMVIVSHDTELLRERGVRLRHCVARNGMVELAQ</sequence>
<dbReference type="InterPro" id="IPR003439">
    <property type="entry name" value="ABC_transporter-like_ATP-bd"/>
</dbReference>
<feature type="domain" description="ABC transporter" evidence="5">
    <location>
        <begin position="11"/>
        <end position="231"/>
    </location>
</feature>